<reference evidence="1 2" key="1">
    <citation type="journal article" date="2018" name="PLoS Genet.">
        <title>Population sequencing reveals clonal diversity and ancestral inbreeding in the grapevine cultivar Chardonnay.</title>
        <authorList>
            <person name="Roach M.J."/>
            <person name="Johnson D.L."/>
            <person name="Bohlmann J."/>
            <person name="van Vuuren H.J."/>
            <person name="Jones S.J."/>
            <person name="Pretorius I.S."/>
            <person name="Schmidt S.A."/>
            <person name="Borneman A.R."/>
        </authorList>
    </citation>
    <scope>NUCLEOTIDE SEQUENCE [LARGE SCALE GENOMIC DNA]</scope>
    <source>
        <strain evidence="2">cv. Chardonnay</strain>
        <tissue evidence="1">Leaf</tissue>
    </source>
</reference>
<accession>A0A438FFQ7</accession>
<gene>
    <name evidence="1" type="ORF">CK203_104011</name>
</gene>
<sequence>MGEPSPLRNPLGTRGSACVEVMTTLHRSTHLLRGVQRVAYRQRASLDPIKISFLHMGASVDLQSCLGGFTVTDLDSPLWIRVGGKLTRVSGKSNQRSDQRDMDS</sequence>
<evidence type="ECO:0000313" key="2">
    <source>
        <dbReference type="Proteomes" id="UP000288805"/>
    </source>
</evidence>
<name>A0A438FFQ7_VITVI</name>
<evidence type="ECO:0000313" key="1">
    <source>
        <dbReference type="EMBL" id="RVW58819.1"/>
    </source>
</evidence>
<comment type="caution">
    <text evidence="1">The sequence shown here is derived from an EMBL/GenBank/DDBJ whole genome shotgun (WGS) entry which is preliminary data.</text>
</comment>
<proteinExistence type="predicted"/>
<protein>
    <submittedName>
        <fullName evidence="1">Uncharacterized protein</fullName>
    </submittedName>
</protein>
<dbReference type="EMBL" id="QGNW01000923">
    <property type="protein sequence ID" value="RVW58819.1"/>
    <property type="molecule type" value="Genomic_DNA"/>
</dbReference>
<dbReference type="AlphaFoldDB" id="A0A438FFQ7"/>
<dbReference type="Proteomes" id="UP000288805">
    <property type="component" value="Unassembled WGS sequence"/>
</dbReference>
<organism evidence="1 2">
    <name type="scientific">Vitis vinifera</name>
    <name type="common">Grape</name>
    <dbReference type="NCBI Taxonomy" id="29760"/>
    <lineage>
        <taxon>Eukaryota</taxon>
        <taxon>Viridiplantae</taxon>
        <taxon>Streptophyta</taxon>
        <taxon>Embryophyta</taxon>
        <taxon>Tracheophyta</taxon>
        <taxon>Spermatophyta</taxon>
        <taxon>Magnoliopsida</taxon>
        <taxon>eudicotyledons</taxon>
        <taxon>Gunneridae</taxon>
        <taxon>Pentapetalae</taxon>
        <taxon>rosids</taxon>
        <taxon>Vitales</taxon>
        <taxon>Vitaceae</taxon>
        <taxon>Viteae</taxon>
        <taxon>Vitis</taxon>
    </lineage>
</organism>